<dbReference type="PANTHER" id="PTHR31170:SF17">
    <property type="match status" value="1"/>
</dbReference>
<dbReference type="OrthoDB" id="672127at2759"/>
<name>A0A6A1WAT7_9ROSI</name>
<organism evidence="2 3">
    <name type="scientific">Morella rubra</name>
    <name type="common">Chinese bayberry</name>
    <dbReference type="NCBI Taxonomy" id="262757"/>
    <lineage>
        <taxon>Eukaryota</taxon>
        <taxon>Viridiplantae</taxon>
        <taxon>Streptophyta</taxon>
        <taxon>Embryophyta</taxon>
        <taxon>Tracheophyta</taxon>
        <taxon>Spermatophyta</taxon>
        <taxon>Magnoliopsida</taxon>
        <taxon>eudicotyledons</taxon>
        <taxon>Gunneridae</taxon>
        <taxon>Pentapetalae</taxon>
        <taxon>rosids</taxon>
        <taxon>fabids</taxon>
        <taxon>Fagales</taxon>
        <taxon>Myricaceae</taxon>
        <taxon>Morella</taxon>
    </lineage>
</organism>
<evidence type="ECO:0000313" key="2">
    <source>
        <dbReference type="EMBL" id="KAB1221426.1"/>
    </source>
</evidence>
<dbReference type="InterPro" id="IPR004158">
    <property type="entry name" value="DUF247_pln"/>
</dbReference>
<feature type="transmembrane region" description="Helical" evidence="1">
    <location>
        <begin position="387"/>
        <end position="411"/>
    </location>
</feature>
<keyword evidence="1" id="KW-0812">Transmembrane</keyword>
<accession>A0A6A1WAT7</accession>
<dbReference type="Proteomes" id="UP000516437">
    <property type="component" value="Chromosome 2"/>
</dbReference>
<dbReference type="EMBL" id="RXIC02000020">
    <property type="protein sequence ID" value="KAB1221426.1"/>
    <property type="molecule type" value="Genomic_DNA"/>
</dbReference>
<reference evidence="2 3" key="1">
    <citation type="journal article" date="2019" name="Plant Biotechnol. J.">
        <title>The red bayberry genome and genetic basis of sex determination.</title>
        <authorList>
            <person name="Jia H.M."/>
            <person name="Jia H.J."/>
            <person name="Cai Q.L."/>
            <person name="Wang Y."/>
            <person name="Zhao H.B."/>
            <person name="Yang W.F."/>
            <person name="Wang G.Y."/>
            <person name="Li Y.H."/>
            <person name="Zhan D.L."/>
            <person name="Shen Y.T."/>
            <person name="Niu Q.F."/>
            <person name="Chang L."/>
            <person name="Qiu J."/>
            <person name="Zhao L."/>
            <person name="Xie H.B."/>
            <person name="Fu W.Y."/>
            <person name="Jin J."/>
            <person name="Li X.W."/>
            <person name="Jiao Y."/>
            <person name="Zhou C.C."/>
            <person name="Tu T."/>
            <person name="Chai C.Y."/>
            <person name="Gao J.L."/>
            <person name="Fan L.J."/>
            <person name="van de Weg E."/>
            <person name="Wang J.Y."/>
            <person name="Gao Z.S."/>
        </authorList>
    </citation>
    <scope>NUCLEOTIDE SEQUENCE [LARGE SCALE GENOMIC DNA]</scope>
    <source>
        <tissue evidence="2">Leaves</tissue>
    </source>
</reference>
<protein>
    <submittedName>
        <fullName evidence="2">Uncharacterized protein</fullName>
    </submittedName>
</protein>
<sequence>MASNVPGFRPQSQLFWKFLMVMKITWKKEMNSSHQASFDIENPYAPLVNSLQEELESLSPLSSGCNIYKVPEALREVNARAYTPRVVSIGPLHYGKEGLKAKEEHKKSDKFAEIILIDAAFVIELLLRSRFDELKGESERICVQDVRVDMLCLENQVPFFILEDLFDPDKVTGLSQHDNIIELSSKFFKRTIQGRRTEDNLSSTRLTEVKHFVDLVRLLHLPSKEQGKGEVETVKAPTVTELHQAGVKFKAGSSSNLFDIQFNEDEGILEIPKLTVGFATEVQLRNIIAYEQLYRKERYMNDYVVFIDRLVSTPKDVDLLIKYGIIENFRGDSNEAATLINNLARGALFKRKRFYFASVCDGLNKYYRTSWHRWKANLKQNYFNTPWAIISFIAAVVLLLLTLTQTINSLITISWGKQN</sequence>
<evidence type="ECO:0000313" key="3">
    <source>
        <dbReference type="Proteomes" id="UP000516437"/>
    </source>
</evidence>
<evidence type="ECO:0000256" key="1">
    <source>
        <dbReference type="SAM" id="Phobius"/>
    </source>
</evidence>
<proteinExistence type="predicted"/>
<dbReference type="Pfam" id="PF03140">
    <property type="entry name" value="DUF247"/>
    <property type="match status" value="2"/>
</dbReference>
<dbReference type="PANTHER" id="PTHR31170">
    <property type="entry name" value="BNAC04G53230D PROTEIN"/>
    <property type="match status" value="1"/>
</dbReference>
<keyword evidence="3" id="KW-1185">Reference proteome</keyword>
<keyword evidence="1" id="KW-0472">Membrane</keyword>
<gene>
    <name evidence="2" type="ORF">CJ030_MR2G013150</name>
</gene>
<dbReference type="AlphaFoldDB" id="A0A6A1WAT7"/>
<keyword evidence="1" id="KW-1133">Transmembrane helix</keyword>
<comment type="caution">
    <text evidence="2">The sequence shown here is derived from an EMBL/GenBank/DDBJ whole genome shotgun (WGS) entry which is preliminary data.</text>
</comment>